<dbReference type="AlphaFoldDB" id="A0A090YU68"/>
<sequence length="195" mass="22603">MEMIHERAKLRLMDSDDVEKLFSIVEGNREIWAYLISKMDIVQDMQQYVQKAIKGYGVGAQLPFVVVDQKKNEIVGSTRLYNISIADKTVELGQTWYNPGVQRTSINTECKYMLLEYAFEKLHMLRVQIKTDARNEKAQRAIERLGATKEGVLRNERRLPNGYVRDAVVYSIIASEWPVVKEQLLGKLESYKEKL</sequence>
<dbReference type="SUPFAM" id="SSF55729">
    <property type="entry name" value="Acyl-CoA N-acyltransferases (Nat)"/>
    <property type="match status" value="1"/>
</dbReference>
<feature type="domain" description="N-acetyltransferase" evidence="1">
    <location>
        <begin position="8"/>
        <end position="175"/>
    </location>
</feature>
<organism evidence="2 4">
    <name type="scientific">Bacillus clarus</name>
    <dbReference type="NCBI Taxonomy" id="2338372"/>
    <lineage>
        <taxon>Bacteria</taxon>
        <taxon>Bacillati</taxon>
        <taxon>Bacillota</taxon>
        <taxon>Bacilli</taxon>
        <taxon>Bacillales</taxon>
        <taxon>Bacillaceae</taxon>
        <taxon>Bacillus</taxon>
        <taxon>Bacillus cereus group</taxon>
    </lineage>
</organism>
<evidence type="ECO:0000313" key="4">
    <source>
        <dbReference type="Proteomes" id="UP000029389"/>
    </source>
</evidence>
<evidence type="ECO:0000313" key="2">
    <source>
        <dbReference type="EMBL" id="KFN01970.1"/>
    </source>
</evidence>
<accession>A0A090YU68</accession>
<reference evidence="2 4" key="1">
    <citation type="submission" date="2014-04" db="EMBL/GenBank/DDBJ databases">
        <authorList>
            <person name="Bishop-Lilly K.A."/>
            <person name="Broomall S.M."/>
            <person name="Chain P.S."/>
            <person name="Chertkov O."/>
            <person name="Coyne S.R."/>
            <person name="Daligault H.E."/>
            <person name="Davenport K.W."/>
            <person name="Erkkila T."/>
            <person name="Frey K.G."/>
            <person name="Gibbons H.S."/>
            <person name="Gu W."/>
            <person name="Jaissle J."/>
            <person name="Johnson S.L."/>
            <person name="Koroleva G.I."/>
            <person name="Ladner J.T."/>
            <person name="Lo C.-C."/>
            <person name="Minogue T.D."/>
            <person name="Munk C."/>
            <person name="Palacios G.F."/>
            <person name="Redden C.L."/>
            <person name="Rosenzweig C.N."/>
            <person name="Scholz M.B."/>
            <person name="Teshima H."/>
            <person name="Xu Y."/>
        </authorList>
    </citation>
    <scope>NUCLEOTIDE SEQUENCE [LARGE SCALE GENOMIC DNA]</scope>
    <source>
        <strain evidence="2 4">BHP</strain>
    </source>
</reference>
<comment type="caution">
    <text evidence="2">The sequence shown here is derived from an EMBL/GenBank/DDBJ whole genome shotgun (WGS) entry which is preliminary data.</text>
</comment>
<name>A0A090YU68_9BACI</name>
<dbReference type="InterPro" id="IPR000182">
    <property type="entry name" value="GNAT_dom"/>
</dbReference>
<dbReference type="Gene3D" id="3.40.630.30">
    <property type="match status" value="1"/>
</dbReference>
<dbReference type="STRING" id="1405.B7492_16485"/>
<dbReference type="PATRIC" id="fig|1405.8.peg.255"/>
<gene>
    <name evidence="3" type="ORF">D0U04_18895</name>
    <name evidence="2" type="ORF">DJ93_95</name>
</gene>
<dbReference type="PANTHER" id="PTHR43610">
    <property type="entry name" value="BLL6696 PROTEIN"/>
    <property type="match status" value="1"/>
</dbReference>
<dbReference type="InterPro" id="IPR016181">
    <property type="entry name" value="Acyl_CoA_acyltransferase"/>
</dbReference>
<reference evidence="3 5" key="2">
    <citation type="submission" date="2018-08" db="EMBL/GenBank/DDBJ databases">
        <title>Bacillus clarus sp. nov. strain PS00077A.</title>
        <authorList>
            <person name="Mendez Acevedo M."/>
            <person name="Carroll L."/>
            <person name="Mukherjee M."/>
            <person name="Wiedmann M."/>
            <person name="Kovac J."/>
        </authorList>
    </citation>
    <scope>NUCLEOTIDE SEQUENCE [LARGE SCALE GENOMIC DNA]</scope>
    <source>
        <strain evidence="3 5">PS00077A</strain>
    </source>
</reference>
<evidence type="ECO:0000259" key="1">
    <source>
        <dbReference type="PROSITE" id="PS51186"/>
    </source>
</evidence>
<proteinExistence type="predicted"/>
<dbReference type="Proteomes" id="UP000029389">
    <property type="component" value="Unassembled WGS sequence"/>
</dbReference>
<keyword evidence="2" id="KW-0808">Transferase</keyword>
<dbReference type="EMBL" id="JMQC01000008">
    <property type="protein sequence ID" value="KFN01970.1"/>
    <property type="molecule type" value="Genomic_DNA"/>
</dbReference>
<evidence type="ECO:0000313" key="3">
    <source>
        <dbReference type="EMBL" id="RFT65555.1"/>
    </source>
</evidence>
<evidence type="ECO:0000313" key="5">
    <source>
        <dbReference type="Proteomes" id="UP000264294"/>
    </source>
</evidence>
<dbReference type="PANTHER" id="PTHR43610:SF1">
    <property type="entry name" value="N-ACETYLTRANSFERASE DOMAIN-CONTAINING PROTEIN"/>
    <property type="match status" value="1"/>
</dbReference>
<dbReference type="PROSITE" id="PS51186">
    <property type="entry name" value="GNAT"/>
    <property type="match status" value="1"/>
</dbReference>
<dbReference type="Proteomes" id="UP000264294">
    <property type="component" value="Unassembled WGS sequence"/>
</dbReference>
<dbReference type="GO" id="GO:0016747">
    <property type="term" value="F:acyltransferase activity, transferring groups other than amino-acyl groups"/>
    <property type="evidence" value="ECO:0007669"/>
    <property type="project" value="InterPro"/>
</dbReference>
<keyword evidence="5" id="KW-1185">Reference proteome</keyword>
<protein>
    <submittedName>
        <fullName evidence="2">Acetyltransferase family protein</fullName>
    </submittedName>
    <submittedName>
        <fullName evidence="3">N-acetyltransferase</fullName>
    </submittedName>
</protein>
<dbReference type="Pfam" id="PF13302">
    <property type="entry name" value="Acetyltransf_3"/>
    <property type="match status" value="1"/>
</dbReference>
<dbReference type="RefSeq" id="WP_042978823.1">
    <property type="nucleotide sequence ID" value="NZ_JMQC01000008.1"/>
</dbReference>
<dbReference type="EMBL" id="QVOD01000025">
    <property type="protein sequence ID" value="RFT65555.1"/>
    <property type="molecule type" value="Genomic_DNA"/>
</dbReference>